<evidence type="ECO:0000313" key="2">
    <source>
        <dbReference type="EMBL" id="QNO50724.1"/>
    </source>
</evidence>
<gene>
    <name evidence="2" type="primary">uppS</name>
    <name evidence="2" type="ORF">EGEIMDOP_00008</name>
</gene>
<dbReference type="EC" id="2.5.1.89" evidence="2"/>
<dbReference type="GO" id="GO:0016094">
    <property type="term" value="P:polyprenol biosynthetic process"/>
    <property type="evidence" value="ECO:0007669"/>
    <property type="project" value="TreeGrafter"/>
</dbReference>
<dbReference type="InterPro" id="IPR036424">
    <property type="entry name" value="UPP_synth-like_sf"/>
</dbReference>
<dbReference type="PANTHER" id="PTHR10291">
    <property type="entry name" value="DEHYDRODOLICHYL DIPHOSPHATE SYNTHASE FAMILY MEMBER"/>
    <property type="match status" value="1"/>
</dbReference>
<dbReference type="PANTHER" id="PTHR10291:SF28">
    <property type="entry name" value="UNDECAPRENYL DIPHOSPHATE SYNTHASE"/>
    <property type="match status" value="1"/>
</dbReference>
<proteinExistence type="predicted"/>
<dbReference type="Pfam" id="PF01255">
    <property type="entry name" value="Prenyltransf"/>
    <property type="match status" value="1"/>
</dbReference>
<dbReference type="FunFam" id="3.40.1180.10:FF:000016">
    <property type="entry name" value="Undecaprenyl diphosphate synthase"/>
    <property type="match status" value="1"/>
</dbReference>
<evidence type="ECO:0000256" key="1">
    <source>
        <dbReference type="ARBA" id="ARBA00022679"/>
    </source>
</evidence>
<dbReference type="Gene3D" id="3.40.1180.10">
    <property type="entry name" value="Decaprenyl diphosphate synthase-like"/>
    <property type="match status" value="1"/>
</dbReference>
<dbReference type="GO" id="GO:0045547">
    <property type="term" value="F:ditrans,polycis-polyprenyl diphosphate synthase [(2E,6E)-farnesyl diphosphate specific] activity"/>
    <property type="evidence" value="ECO:0007669"/>
    <property type="project" value="TreeGrafter"/>
</dbReference>
<organism evidence="2">
    <name type="scientific">Candidatus Methanophagaceae archaeon ANME-1 ERB6</name>
    <dbReference type="NCBI Taxonomy" id="2759912"/>
    <lineage>
        <taxon>Archaea</taxon>
        <taxon>Methanobacteriati</taxon>
        <taxon>Methanobacteriota</taxon>
        <taxon>Stenosarchaea group</taxon>
        <taxon>Methanomicrobia</taxon>
        <taxon>Candidatus Methanophagales</taxon>
        <taxon>Candidatus Methanophagaceae</taxon>
    </lineage>
</organism>
<dbReference type="EMBL" id="MT631449">
    <property type="protein sequence ID" value="QNO50724.1"/>
    <property type="molecule type" value="Genomic_DNA"/>
</dbReference>
<dbReference type="AlphaFoldDB" id="A0A7G9YRU0"/>
<reference evidence="2" key="1">
    <citation type="submission" date="2020-06" db="EMBL/GenBank/DDBJ databases">
        <title>Unique genomic features of the anaerobic methanotrophic archaea.</title>
        <authorList>
            <person name="Chadwick G.L."/>
            <person name="Skennerton C.T."/>
            <person name="Laso-Perez R."/>
            <person name="Leu A.O."/>
            <person name="Speth D.R."/>
            <person name="Yu H."/>
            <person name="Morgan-Lang C."/>
            <person name="Hatzenpichler R."/>
            <person name="Goudeau D."/>
            <person name="Malmstrom R."/>
            <person name="Brazelton W.J."/>
            <person name="Woyke T."/>
            <person name="Hallam S.J."/>
            <person name="Tyson G.W."/>
            <person name="Wegener G."/>
            <person name="Boetius A."/>
            <person name="Orphan V."/>
        </authorList>
    </citation>
    <scope>NUCLEOTIDE SEQUENCE</scope>
</reference>
<sequence length="238" mass="27313">MLSMLDPIVYVYEKILKKGILNSSIPVNHVLLVLDESDLLSDTTGMEQLRQFINWCYALKIKIISVYIGVIRDGVDKNVLEKAYSHLTESITKMLSEEQASIAIYTDGPEPTYEKSVEGAGADNEGDMRNKEREINISIGLGGRSELTKAIKEIVKKVKAGVIEPEVIDEKLIESELIFKSDPDLVIRSGTTRLTDFLIWQSVYSEFYFTDINWRKFRKIDLLRAVRDFQLRKRRFGR</sequence>
<name>A0A7G9YRU0_9EURY</name>
<keyword evidence="1 2" id="KW-0808">Transferase</keyword>
<protein>
    <submittedName>
        <fullName evidence="2">Tritrans,polycis-undecaprenyl-diphosphate synthase (GGDP specific)</fullName>
        <ecNumber evidence="2">2.5.1.89</ecNumber>
    </submittedName>
</protein>
<dbReference type="InterPro" id="IPR001441">
    <property type="entry name" value="UPP_synth-like"/>
</dbReference>
<dbReference type="SUPFAM" id="SSF64005">
    <property type="entry name" value="Undecaprenyl diphosphate synthase"/>
    <property type="match status" value="1"/>
</dbReference>
<accession>A0A7G9YRU0</accession>